<evidence type="ECO:0000313" key="3">
    <source>
        <dbReference type="Proteomes" id="UP000484381"/>
    </source>
</evidence>
<dbReference type="RefSeq" id="WP_152755163.1">
    <property type="nucleotide sequence ID" value="NZ_WHNP01000002.1"/>
</dbReference>
<dbReference type="GO" id="GO:0003677">
    <property type="term" value="F:DNA binding"/>
    <property type="evidence" value="ECO:0007669"/>
    <property type="project" value="InterPro"/>
</dbReference>
<sequence>MTVEVALTASTEEQCRIGSGRARAQVCEHGHDRREAAAARDADDGTAIVAEAERAGPGQPLALRQGDIAEALNVTREAVSTALRRFRQAGLIETRYRAIGVIDLETPRSGDITGLSPQHMLSASTEVL</sequence>
<dbReference type="InterPro" id="IPR036388">
    <property type="entry name" value="WH-like_DNA-bd_sf"/>
</dbReference>
<evidence type="ECO:0000259" key="1">
    <source>
        <dbReference type="PROSITE" id="PS51063"/>
    </source>
</evidence>
<dbReference type="Pfam" id="PF13545">
    <property type="entry name" value="HTH_Crp_2"/>
    <property type="match status" value="1"/>
</dbReference>
<name>A0A7X1N696_9BURK</name>
<accession>A0A7X1N696</accession>
<gene>
    <name evidence="2" type="ORF">GCT13_02280</name>
</gene>
<dbReference type="Proteomes" id="UP000484381">
    <property type="component" value="Unassembled WGS sequence"/>
</dbReference>
<dbReference type="SMART" id="SM00419">
    <property type="entry name" value="HTH_CRP"/>
    <property type="match status" value="1"/>
</dbReference>
<dbReference type="SUPFAM" id="SSF46785">
    <property type="entry name" value="Winged helix' DNA-binding domain"/>
    <property type="match status" value="1"/>
</dbReference>
<proteinExistence type="predicted"/>
<dbReference type="PROSITE" id="PS51063">
    <property type="entry name" value="HTH_CRP_2"/>
    <property type="match status" value="1"/>
</dbReference>
<keyword evidence="3" id="KW-1185">Reference proteome</keyword>
<dbReference type="InterPro" id="IPR012318">
    <property type="entry name" value="HTH_CRP"/>
</dbReference>
<dbReference type="AlphaFoldDB" id="A0A7X1N696"/>
<evidence type="ECO:0000313" key="2">
    <source>
        <dbReference type="EMBL" id="MPW15771.1"/>
    </source>
</evidence>
<protein>
    <submittedName>
        <fullName evidence="2">Helix-turn-helix domain-containing protein</fullName>
    </submittedName>
</protein>
<dbReference type="EMBL" id="WHNP01000002">
    <property type="protein sequence ID" value="MPW15771.1"/>
    <property type="molecule type" value="Genomic_DNA"/>
</dbReference>
<comment type="caution">
    <text evidence="2">The sequence shown here is derived from an EMBL/GenBank/DDBJ whole genome shotgun (WGS) entry which is preliminary data.</text>
</comment>
<organism evidence="2 3">
    <name type="scientific">Paraburkholderia franconis</name>
    <dbReference type="NCBI Taxonomy" id="2654983"/>
    <lineage>
        <taxon>Bacteria</taxon>
        <taxon>Pseudomonadati</taxon>
        <taxon>Pseudomonadota</taxon>
        <taxon>Betaproteobacteria</taxon>
        <taxon>Burkholderiales</taxon>
        <taxon>Burkholderiaceae</taxon>
        <taxon>Paraburkholderia</taxon>
    </lineage>
</organism>
<reference evidence="2 3" key="1">
    <citation type="submission" date="2019-10" db="EMBL/GenBank/DDBJ databases">
        <title>Paraburkholderia sp. isolated from nodules of Mimosa pudica from Brazilian Atlantic Forest soils.</title>
        <authorList>
            <person name="Paulitsch F."/>
            <person name="Hungria M."/>
            <person name="Dall'Agnol R."/>
        </authorList>
    </citation>
    <scope>NUCLEOTIDE SEQUENCE [LARGE SCALE GENOMIC DNA]</scope>
    <source>
        <strain evidence="2 3">CNPSo 3157</strain>
    </source>
</reference>
<feature type="domain" description="HTH crp-type" evidence="1">
    <location>
        <begin position="40"/>
        <end position="105"/>
    </location>
</feature>
<dbReference type="GO" id="GO:0006355">
    <property type="term" value="P:regulation of DNA-templated transcription"/>
    <property type="evidence" value="ECO:0007669"/>
    <property type="project" value="InterPro"/>
</dbReference>
<dbReference type="Gene3D" id="1.10.10.10">
    <property type="entry name" value="Winged helix-like DNA-binding domain superfamily/Winged helix DNA-binding domain"/>
    <property type="match status" value="1"/>
</dbReference>
<dbReference type="InterPro" id="IPR036390">
    <property type="entry name" value="WH_DNA-bd_sf"/>
</dbReference>